<evidence type="ECO:0000256" key="1">
    <source>
        <dbReference type="ARBA" id="ARBA00022603"/>
    </source>
</evidence>
<dbReference type="PANTHER" id="PTHR47313">
    <property type="entry name" value="RIBOSOMAL RNA LARGE SUBUNIT METHYLTRANSFERASE K/L"/>
    <property type="match status" value="1"/>
</dbReference>
<dbReference type="SUPFAM" id="SSF53335">
    <property type="entry name" value="S-adenosyl-L-methionine-dependent methyltransferases"/>
    <property type="match status" value="1"/>
</dbReference>
<dbReference type="InterPro" id="IPR054170">
    <property type="entry name" value="RlmL_1st"/>
</dbReference>
<dbReference type="Gene3D" id="3.30.2130.30">
    <property type="match status" value="1"/>
</dbReference>
<evidence type="ECO:0000313" key="5">
    <source>
        <dbReference type="EMBL" id="MEK9500823.1"/>
    </source>
</evidence>
<organism evidence="5 6">
    <name type="scientific">Gaopeijia maritima</name>
    <dbReference type="NCBI Taxonomy" id="3119007"/>
    <lineage>
        <taxon>Bacteria</taxon>
        <taxon>Pseudomonadati</taxon>
        <taxon>Gemmatimonadota</taxon>
        <taxon>Longimicrobiia</taxon>
        <taxon>Gaopeijiales</taxon>
        <taxon>Gaopeijiaceae</taxon>
        <taxon>Gaopeijia</taxon>
    </lineage>
</organism>
<keyword evidence="1 5" id="KW-0489">Methyltransferase</keyword>
<keyword evidence="6" id="KW-1185">Reference proteome</keyword>
<dbReference type="Proteomes" id="UP001484239">
    <property type="component" value="Unassembled WGS sequence"/>
</dbReference>
<feature type="domain" description="Ribosomal RNA large subunit methyltransferase K/L-like methyltransferase" evidence="3">
    <location>
        <begin position="154"/>
        <end position="348"/>
    </location>
</feature>
<dbReference type="RefSeq" id="WP_405279569.1">
    <property type="nucleotide sequence ID" value="NZ_JBBHLI010000003.1"/>
</dbReference>
<dbReference type="PANTHER" id="PTHR47313:SF1">
    <property type="entry name" value="RIBOSOMAL RNA LARGE SUBUNIT METHYLTRANSFERASE K_L"/>
    <property type="match status" value="1"/>
</dbReference>
<dbReference type="EMBL" id="JBBHLI010000003">
    <property type="protein sequence ID" value="MEK9500823.1"/>
    <property type="molecule type" value="Genomic_DNA"/>
</dbReference>
<proteinExistence type="predicted"/>
<accession>A0ABU9E7W4</accession>
<protein>
    <submittedName>
        <fullName evidence="5">Class I SAM-dependent RNA methyltransferase</fullName>
    </submittedName>
</protein>
<keyword evidence="2" id="KW-0808">Transferase</keyword>
<dbReference type="Pfam" id="PF22020">
    <property type="entry name" value="RlmL_1st"/>
    <property type="match status" value="1"/>
</dbReference>
<evidence type="ECO:0000259" key="4">
    <source>
        <dbReference type="Pfam" id="PF22020"/>
    </source>
</evidence>
<name>A0ABU9E7W4_9BACT</name>
<feature type="domain" description="RlmL ferredoxin-like" evidence="4">
    <location>
        <begin position="2"/>
        <end position="56"/>
    </location>
</feature>
<dbReference type="PROSITE" id="PS01261">
    <property type="entry name" value="UPF0020"/>
    <property type="match status" value="1"/>
</dbReference>
<dbReference type="InterPro" id="IPR000241">
    <property type="entry name" value="RlmKL-like_Mtase"/>
</dbReference>
<dbReference type="Gene3D" id="3.40.50.150">
    <property type="entry name" value="Vaccinia Virus protein VP39"/>
    <property type="match status" value="1"/>
</dbReference>
<dbReference type="CDD" id="cd11715">
    <property type="entry name" value="THUMP_AdoMetMT"/>
    <property type="match status" value="1"/>
</dbReference>
<evidence type="ECO:0000256" key="2">
    <source>
        <dbReference type="ARBA" id="ARBA00022679"/>
    </source>
</evidence>
<dbReference type="GO" id="GO:0032259">
    <property type="term" value="P:methylation"/>
    <property type="evidence" value="ECO:0007669"/>
    <property type="project" value="UniProtKB-KW"/>
</dbReference>
<sequence>MELFVQVAPGLEPALERELADLGQRGSAEPGGIVLRGSRELVARLNLELATASKVLVTAGSFRATGLGELERKAADLPWAAFAAPGARAAWRVTTRKSRLYHTGAIAERLDRAMAAALGRPPAAEGDEVPFVVRVVRDRVVIRADASGEHLHRRGYRLRPTKAPLRETLAAGVLRLVDWTPDRPLLDPMCGSGTFPIEAALRAGRHAPGQQRSFAFERWPGADSTGLETLRTEALRRVVPVEVPIVGTDRDAGAVEAARDNARGAGLSSPPRFERAAISEARPPDGAEGGLLVCNPPWGRRVGDPGPLRDLHARLGQVARRHFAGWTLTLVSPSAELVRQADRRAARVATIPVGGVTVGVWSVPEL</sequence>
<gene>
    <name evidence="5" type="ORF">WI372_07530</name>
</gene>
<comment type="caution">
    <text evidence="5">The sequence shown here is derived from an EMBL/GenBank/DDBJ whole genome shotgun (WGS) entry which is preliminary data.</text>
</comment>
<dbReference type="GO" id="GO:0008168">
    <property type="term" value="F:methyltransferase activity"/>
    <property type="evidence" value="ECO:0007669"/>
    <property type="project" value="UniProtKB-KW"/>
</dbReference>
<dbReference type="InterPro" id="IPR029063">
    <property type="entry name" value="SAM-dependent_MTases_sf"/>
</dbReference>
<evidence type="ECO:0000313" key="6">
    <source>
        <dbReference type="Proteomes" id="UP001484239"/>
    </source>
</evidence>
<dbReference type="InterPro" id="IPR053943">
    <property type="entry name" value="RlmKL-like_Mtase_CS"/>
</dbReference>
<evidence type="ECO:0000259" key="3">
    <source>
        <dbReference type="Pfam" id="PF01170"/>
    </source>
</evidence>
<dbReference type="Pfam" id="PF01170">
    <property type="entry name" value="UPF0020"/>
    <property type="match status" value="1"/>
</dbReference>
<reference evidence="5 6" key="1">
    <citation type="submission" date="2024-02" db="EMBL/GenBank/DDBJ databases">
        <title>A novel Gemmatimonadota bacterium.</title>
        <authorList>
            <person name="Du Z.-J."/>
            <person name="Ye Y.-Q."/>
        </authorList>
    </citation>
    <scope>NUCLEOTIDE SEQUENCE [LARGE SCALE GENOMIC DNA]</scope>
    <source>
        <strain evidence="5 6">DH-20</strain>
    </source>
</reference>